<evidence type="ECO:0000313" key="6">
    <source>
        <dbReference type="EMBL" id="MCC3145182.1"/>
    </source>
</evidence>
<name>A0AAW4WVP8_9FIRM</name>
<dbReference type="InterPro" id="IPR019776">
    <property type="entry name" value="Flagellar_basal_body_rod_CS"/>
</dbReference>
<feature type="domain" description="Flagellar hook protein FlgE/F/G-like D1" evidence="5">
    <location>
        <begin position="91"/>
        <end position="155"/>
    </location>
</feature>
<dbReference type="GO" id="GO:0030694">
    <property type="term" value="C:bacterial-type flagellum basal body, rod"/>
    <property type="evidence" value="ECO:0007669"/>
    <property type="project" value="InterPro"/>
</dbReference>
<dbReference type="AlphaFoldDB" id="A0AAW4WVP8"/>
<proteinExistence type="inferred from homology"/>
<dbReference type="InterPro" id="IPR001444">
    <property type="entry name" value="Flag_bb_rod_N"/>
</dbReference>
<evidence type="ECO:0000259" key="4">
    <source>
        <dbReference type="Pfam" id="PF06429"/>
    </source>
</evidence>
<dbReference type="InterPro" id="IPR053967">
    <property type="entry name" value="LlgE_F_G-like_D1"/>
</dbReference>
<dbReference type="PANTHER" id="PTHR30435:SF19">
    <property type="entry name" value="FLAGELLAR BASAL-BODY ROD PROTEIN FLGG"/>
    <property type="match status" value="1"/>
</dbReference>
<evidence type="ECO:0000256" key="1">
    <source>
        <dbReference type="ARBA" id="ARBA00009677"/>
    </source>
</evidence>
<dbReference type="InterPro" id="IPR012836">
    <property type="entry name" value="FlgF"/>
</dbReference>
<gene>
    <name evidence="6" type="primary">flgF</name>
    <name evidence="6" type="ORF">LJ207_07585</name>
</gene>
<comment type="caution">
    <text evidence="6">The sequence shown here is derived from an EMBL/GenBank/DDBJ whole genome shotgun (WGS) entry which is preliminary data.</text>
</comment>
<keyword evidence="6" id="KW-0966">Cell projection</keyword>
<keyword evidence="2" id="KW-0975">Bacterial flagellum</keyword>
<dbReference type="EMBL" id="JAJFAT010000009">
    <property type="protein sequence ID" value="MCC3145182.1"/>
    <property type="molecule type" value="Genomic_DNA"/>
</dbReference>
<reference evidence="6 7" key="1">
    <citation type="submission" date="2021-10" db="EMBL/GenBank/DDBJ databases">
        <authorList>
            <person name="Grouzdev D.S."/>
            <person name="Pantiukh K.S."/>
            <person name="Krutkina M.S."/>
        </authorList>
    </citation>
    <scope>NUCLEOTIDE SEQUENCE [LARGE SCALE GENOMIC DNA]</scope>
    <source>
        <strain evidence="6 7">Z-7514</strain>
    </source>
</reference>
<dbReference type="Pfam" id="PF06429">
    <property type="entry name" value="Flg_bbr_C"/>
    <property type="match status" value="1"/>
</dbReference>
<dbReference type="InterPro" id="IPR037925">
    <property type="entry name" value="FlgE/F/G-like"/>
</dbReference>
<dbReference type="GO" id="GO:0071978">
    <property type="term" value="P:bacterial-type flagellum-dependent swarming motility"/>
    <property type="evidence" value="ECO:0007669"/>
    <property type="project" value="TreeGrafter"/>
</dbReference>
<comment type="subcellular location">
    <subcellularLocation>
        <location evidence="2">Bacterial flagellum basal body</location>
    </subcellularLocation>
</comment>
<dbReference type="SUPFAM" id="SSF117143">
    <property type="entry name" value="Flagellar hook protein flgE"/>
    <property type="match status" value="1"/>
</dbReference>
<feature type="domain" description="Flagellar basal body rod protein N-terminal" evidence="3">
    <location>
        <begin position="5"/>
        <end position="35"/>
    </location>
</feature>
<dbReference type="InterPro" id="IPR020013">
    <property type="entry name" value="Flagellar_FlgE/F/G"/>
</dbReference>
<keyword evidence="7" id="KW-1185">Reference proteome</keyword>
<dbReference type="Pfam" id="PF22692">
    <property type="entry name" value="LlgE_F_G_D1"/>
    <property type="match status" value="1"/>
</dbReference>
<evidence type="ECO:0000259" key="3">
    <source>
        <dbReference type="Pfam" id="PF00460"/>
    </source>
</evidence>
<accession>A0AAW4WVP8</accession>
<dbReference type="NCBIfam" id="TIGR02490">
    <property type="entry name" value="flgF"/>
    <property type="match status" value="1"/>
</dbReference>
<keyword evidence="6" id="KW-0969">Cilium</keyword>
<sequence>MIKGLYTAASAMNLLEKKSDITANNLANTDTDGFKRQDTVSASFPEMLLNRIDSEGAQTLNSISTGAFLDHSFRDSSQGHLKATGNKLDLAVQGDGYFMLETEAGIRYSRNGNFSLNSSSEIVNQNGQALLDTNGQRIQLIDGEDFIISANGEITFNNGLEGSQIALMSFADQDQLISEGNNLFQLPEEAEPPQQSEAIIVQGHLENSNVEIVKEMVNMIKTTRQYESNQKVIQSIDDNLNMAINELGQA</sequence>
<feature type="domain" description="Flagellar basal-body/hook protein C-terminal" evidence="4">
    <location>
        <begin position="202"/>
        <end position="245"/>
    </location>
</feature>
<dbReference type="Pfam" id="PF00460">
    <property type="entry name" value="Flg_bb_rod"/>
    <property type="match status" value="1"/>
</dbReference>
<organism evidence="6 7">
    <name type="scientific">Halanaerobium polyolivorans</name>
    <dbReference type="NCBI Taxonomy" id="2886943"/>
    <lineage>
        <taxon>Bacteria</taxon>
        <taxon>Bacillati</taxon>
        <taxon>Bacillota</taxon>
        <taxon>Clostridia</taxon>
        <taxon>Halanaerobiales</taxon>
        <taxon>Halanaerobiaceae</taxon>
        <taxon>Halanaerobium</taxon>
    </lineage>
</organism>
<dbReference type="RefSeq" id="WP_229345756.1">
    <property type="nucleotide sequence ID" value="NZ_JAJFAT010000009.1"/>
</dbReference>
<dbReference type="PROSITE" id="PS00588">
    <property type="entry name" value="FLAGELLA_BB_ROD"/>
    <property type="match status" value="1"/>
</dbReference>
<comment type="similarity">
    <text evidence="1 2">Belongs to the flagella basal body rod proteins family.</text>
</comment>
<dbReference type="NCBIfam" id="TIGR03506">
    <property type="entry name" value="FlgEFG_subfam"/>
    <property type="match status" value="1"/>
</dbReference>
<evidence type="ECO:0000313" key="7">
    <source>
        <dbReference type="Proteomes" id="UP001199296"/>
    </source>
</evidence>
<evidence type="ECO:0000259" key="5">
    <source>
        <dbReference type="Pfam" id="PF22692"/>
    </source>
</evidence>
<evidence type="ECO:0000256" key="2">
    <source>
        <dbReference type="RuleBase" id="RU362116"/>
    </source>
</evidence>
<protein>
    <submittedName>
        <fullName evidence="6">Flagellar basal-body rod protein FlgF</fullName>
    </submittedName>
</protein>
<dbReference type="PANTHER" id="PTHR30435">
    <property type="entry name" value="FLAGELLAR PROTEIN"/>
    <property type="match status" value="1"/>
</dbReference>
<keyword evidence="6" id="KW-0282">Flagellum</keyword>
<dbReference type="Proteomes" id="UP001199296">
    <property type="component" value="Unassembled WGS sequence"/>
</dbReference>
<dbReference type="InterPro" id="IPR010930">
    <property type="entry name" value="Flg_bb/hook_C_dom"/>
</dbReference>